<organism evidence="3 4">
    <name type="scientific">Cadophora malorum</name>
    <dbReference type="NCBI Taxonomy" id="108018"/>
    <lineage>
        <taxon>Eukaryota</taxon>
        <taxon>Fungi</taxon>
        <taxon>Dikarya</taxon>
        <taxon>Ascomycota</taxon>
        <taxon>Pezizomycotina</taxon>
        <taxon>Leotiomycetes</taxon>
        <taxon>Helotiales</taxon>
        <taxon>Ploettnerulaceae</taxon>
        <taxon>Cadophora</taxon>
    </lineage>
</organism>
<dbReference type="SMART" id="SM00382">
    <property type="entry name" value="AAA"/>
    <property type="match status" value="1"/>
</dbReference>
<dbReference type="InterPro" id="IPR003593">
    <property type="entry name" value="AAA+_ATPase"/>
</dbReference>
<dbReference type="EMBL" id="JAFJYH010000231">
    <property type="protein sequence ID" value="KAG4415201.1"/>
    <property type="molecule type" value="Genomic_DNA"/>
</dbReference>
<evidence type="ECO:0000256" key="1">
    <source>
        <dbReference type="SAM" id="MobiDB-lite"/>
    </source>
</evidence>
<dbReference type="GO" id="GO:0016887">
    <property type="term" value="F:ATP hydrolysis activity"/>
    <property type="evidence" value="ECO:0007669"/>
    <property type="project" value="InterPro"/>
</dbReference>
<dbReference type="PANTHER" id="PTHR46411:SF2">
    <property type="entry name" value="AAA+ ATPASE DOMAIN-CONTAINING PROTEIN"/>
    <property type="match status" value="1"/>
</dbReference>
<evidence type="ECO:0000259" key="2">
    <source>
        <dbReference type="SMART" id="SM00382"/>
    </source>
</evidence>
<dbReference type="GO" id="GO:0005524">
    <property type="term" value="F:ATP binding"/>
    <property type="evidence" value="ECO:0007669"/>
    <property type="project" value="InterPro"/>
</dbReference>
<feature type="compositionally biased region" description="Polar residues" evidence="1">
    <location>
        <begin position="87"/>
        <end position="105"/>
    </location>
</feature>
<feature type="region of interest" description="Disordered" evidence="1">
    <location>
        <begin position="84"/>
        <end position="105"/>
    </location>
</feature>
<dbReference type="Pfam" id="PF00004">
    <property type="entry name" value="AAA"/>
    <property type="match status" value="1"/>
</dbReference>
<dbReference type="OrthoDB" id="10042665at2759"/>
<dbReference type="Pfam" id="PF22942">
    <property type="entry name" value="DUF7025"/>
    <property type="match status" value="1"/>
</dbReference>
<dbReference type="InterPro" id="IPR054289">
    <property type="entry name" value="DUF7025"/>
</dbReference>
<evidence type="ECO:0000313" key="4">
    <source>
        <dbReference type="Proteomes" id="UP000664132"/>
    </source>
</evidence>
<dbReference type="Gene3D" id="3.40.50.300">
    <property type="entry name" value="P-loop containing nucleotide triphosphate hydrolases"/>
    <property type="match status" value="1"/>
</dbReference>
<accession>A0A8H7T929</accession>
<keyword evidence="4" id="KW-1185">Reference proteome</keyword>
<name>A0A8H7T929_9HELO</name>
<dbReference type="InterPro" id="IPR003959">
    <property type="entry name" value="ATPase_AAA_core"/>
</dbReference>
<evidence type="ECO:0000313" key="3">
    <source>
        <dbReference type="EMBL" id="KAG4415201.1"/>
    </source>
</evidence>
<dbReference type="CDD" id="cd19481">
    <property type="entry name" value="RecA-like_protease"/>
    <property type="match status" value="1"/>
</dbReference>
<comment type="caution">
    <text evidence="3">The sequence shown here is derived from an EMBL/GenBank/DDBJ whole genome shotgun (WGS) entry which is preliminary data.</text>
</comment>
<dbReference type="AlphaFoldDB" id="A0A8H7T929"/>
<dbReference type="Proteomes" id="UP000664132">
    <property type="component" value="Unassembled WGS sequence"/>
</dbReference>
<feature type="domain" description="AAA+ ATPase" evidence="2">
    <location>
        <begin position="627"/>
        <end position="756"/>
    </location>
</feature>
<gene>
    <name evidence="3" type="ORF">IFR04_011660</name>
</gene>
<reference evidence="3" key="1">
    <citation type="submission" date="2021-02" db="EMBL/GenBank/DDBJ databases">
        <title>Genome sequence Cadophora malorum strain M34.</title>
        <authorList>
            <person name="Stefanovic E."/>
            <person name="Vu D."/>
            <person name="Scully C."/>
            <person name="Dijksterhuis J."/>
            <person name="Roader J."/>
            <person name="Houbraken J."/>
        </authorList>
    </citation>
    <scope>NUCLEOTIDE SEQUENCE</scope>
    <source>
        <strain evidence="3">M34</strain>
    </source>
</reference>
<proteinExistence type="predicted"/>
<dbReference type="InterPro" id="IPR027417">
    <property type="entry name" value="P-loop_NTPase"/>
</dbReference>
<protein>
    <recommendedName>
        <fullName evidence="2">AAA+ ATPase domain-containing protein</fullName>
    </recommendedName>
</protein>
<dbReference type="PANTHER" id="PTHR46411">
    <property type="entry name" value="FAMILY ATPASE, PUTATIVE-RELATED"/>
    <property type="match status" value="1"/>
</dbReference>
<dbReference type="SUPFAM" id="SSF52540">
    <property type="entry name" value="P-loop containing nucleoside triphosphate hydrolases"/>
    <property type="match status" value="1"/>
</dbReference>
<sequence length="856" mass="97625">MDEVKAAPKEHPLIPGASRSREVLELRYIELLEQRIAALEALLEQKIPVRSLFPSWAVMLTDVCFNQAPIKTTATTEENIEKFLNGNGHNKNLQDTINSPAETNSTSTRIRFRESKFNDEGVETVADVSDQSQPTLEKPQKKKDLCELIWLRVYDDKGKYDHSEVEIQSVELRALLHIELAHDPRFHTPSEGRDSITLNSPFEPLIHKWERLEDIADPDNESATCKKFQDRISEIRPSTKVEPSGHTPALLLLAVEEKAKKALSDLALLLQQVRTTPELKAYFPALDAQRQSDSIPFDYLWTIFPPGALVYSTLFMRKGQIFIVKECEAEISTESDSGKDRDTKKVWSLVCWSYDWNGKVFNRVPVVFKFKEFQGAKVINTLHCHPLEYHYPRGDKSDLELLRSTLVARGKRFRELCIRQSGSQMFNYDADAVSHGAGFQLLKEKQNEDVEASFLTAMIFGRRRRQSRAVVPDKEGKKQHIIGRVMVDFESYLQHAPNIRQYGPMGDASFSHRDDECHCASCTNNPSLKDSQKMDYDNYKGDKEFMDETQYLICPPRVLGYHLETRTWLELESDNIKDIIHLKSEEAFNQLELVKPQKDLIRDLVQSHTSGTRKKPLMQDIMNEKGKGLVILLHGPPGVGKTLTAESVAQLAGKPLFAVSPSDIGLNPAEVEQNLEALFELAARWRAVLLFDEADVFLESRSSHSSDLTRNALVSVLLRVLEYYNGILILTTNRIQQFDIAVQSRVNLGIKYKDLSMIQKKRIFNNFIEQIDDDKLDMDGLQKWLDDDTDAIEWFDALNGRQVRNVLFSAASLALMDGGMLKVKHISKMAKSTWQFQDSIKAIVQEARRKAEVGRE</sequence>